<dbReference type="InterPro" id="IPR002937">
    <property type="entry name" value="Amino_oxidase"/>
</dbReference>
<keyword evidence="13" id="KW-1185">Reference proteome</keyword>
<protein>
    <submittedName>
        <fullName evidence="12">Non-specific polyamine oxidase</fullName>
    </submittedName>
</protein>
<dbReference type="PRINTS" id="PR00757">
    <property type="entry name" value="AMINEOXDASEF"/>
</dbReference>
<organism evidence="12 13">
    <name type="scientific">Vigna unguiculata</name>
    <name type="common">Cowpea</name>
    <dbReference type="NCBI Taxonomy" id="3917"/>
    <lineage>
        <taxon>Eukaryota</taxon>
        <taxon>Viridiplantae</taxon>
        <taxon>Streptophyta</taxon>
        <taxon>Embryophyta</taxon>
        <taxon>Tracheophyta</taxon>
        <taxon>Spermatophyta</taxon>
        <taxon>Magnoliopsida</taxon>
        <taxon>eudicotyledons</taxon>
        <taxon>Gunneridae</taxon>
        <taxon>Pentapetalae</taxon>
        <taxon>rosids</taxon>
        <taxon>fabids</taxon>
        <taxon>Fabales</taxon>
        <taxon>Fabaceae</taxon>
        <taxon>Papilionoideae</taxon>
        <taxon>50 kb inversion clade</taxon>
        <taxon>NPAAA clade</taxon>
        <taxon>indigoferoid/millettioid clade</taxon>
        <taxon>Phaseoleae</taxon>
        <taxon>Vigna</taxon>
    </lineage>
</organism>
<dbReference type="Gene3D" id="3.90.660.10">
    <property type="match status" value="1"/>
</dbReference>
<comment type="similarity">
    <text evidence="4">Belongs to the flavin monoamine oxidase family.</text>
</comment>
<dbReference type="AlphaFoldDB" id="A0A4D6MJQ3"/>
<dbReference type="InterPro" id="IPR050281">
    <property type="entry name" value="Flavin_monoamine_oxidase"/>
</dbReference>
<dbReference type="Pfam" id="PF01593">
    <property type="entry name" value="Amino_oxidase"/>
    <property type="match status" value="1"/>
</dbReference>
<gene>
    <name evidence="12" type="ORF">DEO72_LG7g2922</name>
</gene>
<keyword evidence="6" id="KW-0805">Transcription regulation</keyword>
<evidence type="ECO:0000256" key="5">
    <source>
        <dbReference type="ARBA" id="ARBA00023002"/>
    </source>
</evidence>
<proteinExistence type="inferred from homology"/>
<evidence type="ECO:0000256" key="4">
    <source>
        <dbReference type="ARBA" id="ARBA00005995"/>
    </source>
</evidence>
<dbReference type="PANTHER" id="PTHR10742">
    <property type="entry name" value="FLAVIN MONOAMINE OXIDASE"/>
    <property type="match status" value="1"/>
</dbReference>
<dbReference type="InterPro" id="IPR001613">
    <property type="entry name" value="Flavin_amine_oxidase"/>
</dbReference>
<feature type="binding site" evidence="9">
    <location>
        <position position="963"/>
    </location>
    <ligand>
        <name>substrate</name>
    </ligand>
</feature>
<evidence type="ECO:0000256" key="7">
    <source>
        <dbReference type="ARBA" id="ARBA00023163"/>
    </source>
</evidence>
<keyword evidence="5" id="KW-0560">Oxidoreductase</keyword>
<comment type="cofactor">
    <cofactor evidence="1">
        <name>FAD</name>
        <dbReference type="ChEBI" id="CHEBI:57692"/>
    </cofactor>
</comment>
<dbReference type="GO" id="GO:0005634">
    <property type="term" value="C:nucleus"/>
    <property type="evidence" value="ECO:0007669"/>
    <property type="project" value="UniProtKB-SubCell"/>
</dbReference>
<dbReference type="InterPro" id="IPR036638">
    <property type="entry name" value="HLH_DNA-bd_sf"/>
</dbReference>
<evidence type="ECO:0000313" key="12">
    <source>
        <dbReference type="EMBL" id="QCE01623.1"/>
    </source>
</evidence>
<dbReference type="Pfam" id="PF00010">
    <property type="entry name" value="HLH"/>
    <property type="match status" value="1"/>
</dbReference>
<dbReference type="GO" id="GO:0006598">
    <property type="term" value="P:polyamine catabolic process"/>
    <property type="evidence" value="ECO:0007669"/>
    <property type="project" value="TreeGrafter"/>
</dbReference>
<name>A0A4D6MJQ3_VIGUN</name>
<evidence type="ECO:0000256" key="9">
    <source>
        <dbReference type="PIRSR" id="PIRSR601613-1"/>
    </source>
</evidence>
<keyword evidence="8" id="KW-0539">Nucleus</keyword>
<dbReference type="SUPFAM" id="SSF51905">
    <property type="entry name" value="FAD/NAD(P)-binding domain"/>
    <property type="match status" value="1"/>
</dbReference>
<dbReference type="SMART" id="SM00353">
    <property type="entry name" value="HLH"/>
    <property type="match status" value="1"/>
</dbReference>
<evidence type="ECO:0000256" key="1">
    <source>
        <dbReference type="ARBA" id="ARBA00001974"/>
    </source>
</evidence>
<evidence type="ECO:0000313" key="13">
    <source>
        <dbReference type="Proteomes" id="UP000501690"/>
    </source>
</evidence>
<dbReference type="CDD" id="cd11445">
    <property type="entry name" value="bHLH_AtPIF_like"/>
    <property type="match status" value="1"/>
</dbReference>
<evidence type="ECO:0000256" key="3">
    <source>
        <dbReference type="ARBA" id="ARBA00004723"/>
    </source>
</evidence>
<dbReference type="InterPro" id="IPR036188">
    <property type="entry name" value="FAD/NAD-bd_sf"/>
</dbReference>
<dbReference type="GO" id="GO:0046983">
    <property type="term" value="F:protein dimerization activity"/>
    <property type="evidence" value="ECO:0007669"/>
    <property type="project" value="InterPro"/>
</dbReference>
<evidence type="ECO:0000256" key="6">
    <source>
        <dbReference type="ARBA" id="ARBA00023015"/>
    </source>
</evidence>
<comment type="pathway">
    <text evidence="3">Amine and polyamine degradation; spermine degradation.</text>
</comment>
<feature type="domain" description="BHLH" evidence="11">
    <location>
        <begin position="318"/>
        <end position="367"/>
    </location>
</feature>
<dbReference type="SUPFAM" id="SSF47459">
    <property type="entry name" value="HLH, helix-loop-helix DNA-binding domain"/>
    <property type="match status" value="1"/>
</dbReference>
<evidence type="ECO:0000256" key="2">
    <source>
        <dbReference type="ARBA" id="ARBA00004123"/>
    </source>
</evidence>
<dbReference type="GO" id="GO:0005777">
    <property type="term" value="C:peroxisome"/>
    <property type="evidence" value="ECO:0007669"/>
    <property type="project" value="TreeGrafter"/>
</dbReference>
<sequence length="1100" mass="121987">MNNTIPGWDFESDTCFTNQRKPTGLDHELVELLWQNGQVVMHSQANRKLPGNSSNLRQMQKTTLRTSEPNLDQEEAAPWIQYPLDDPLEQGLCSNLLSELPPPCEVESYYKPIRELEEEKFANIFSPSPSQENLMSAPGLHVPDSSQKINDFGASRKVLNFPHFSAPRNVSSPSQKTAVNLSQSVAREHSVITVGSSHCSSNHIPQDQGVNRVSSSGVWATTTNNTTLSAEPDAVDCIQRPAPRNERGKSEMIEPTVTSSSGGCGNTGIGRTCSLSTREHGRKRKGTEEEALEEQSEATELKSADGNKISSQRSRRNRAAEVHNLSERRRRDRINDKMKALQQLIPNSNKTDKASMLEEAIEYLKSLQFQLQVMCMGAGMTPVMFPGIQHYMSQMQLPKVGEAMSLTQPQMPNQNHLLCQNPLLGAFNYQNLMQKPCLSEQYARYMGYHLMHSASQPMNALRHGSEAMQHSETMIAGSNNSSGPMSGTANVDDAVSGKTDSFAVGAIVMKDEFLNTGSFFHTTVVSSLHHWSTIEHASSIARTSSIVVVAEVVKLPPLSSFNPAYGEERLFCVAGEMNEGVMKLFRRDAMVKDGGDDTLRHLGFEWLLGLLIWEKVEDDDVAHCGWYLCCANVHKQQGRSPSVIVIGGGMAGIAAARALHDASFQVVLLESRERLGGRIHTDYSFGFPVDLGASWLHGVCKENPLAPLIGKLGLPLYRTSEDNSVLYDHDLESYALFDMDGNQVPQELVTKIGETFEVILQEAIRDEFSEDMSILRALKIVFERKPELRLEGLSHKVLQWYLCRLEGWFAADADAISLKCWDQEVLLPGGHGLMVRGYQPVINTLAKGLDIRLGHRVTKIVRQYNEVKVTVENGKTFVADAAIIAVPLGVLKSKGIQFEPKLPDWKEAAISDIGVGIENKIILHFKNVFWPNVEFLGVVAETSYGCSYFLNLHKATGRHVLVYMPAGQLAKDIEKMSDEAAANFAFMQLRKILPDASSPIQYLVSRWGTDINTLGSYSYDAVGKPHDLYERLRVPVDNLFFAGEATSMLYTGSVHGAFSTGMMAAEDCRMRVLERYGELDLFQPVMGEDASVIPLLISRL</sequence>
<evidence type="ECO:0000259" key="11">
    <source>
        <dbReference type="PROSITE" id="PS50888"/>
    </source>
</evidence>
<dbReference type="FunFam" id="4.10.280.10:FF:000004">
    <property type="entry name" value="Basic helix-loop-helix transcription factor"/>
    <property type="match status" value="1"/>
</dbReference>
<accession>A0A4D6MJQ3</accession>
<dbReference type="PROSITE" id="PS50888">
    <property type="entry name" value="BHLH"/>
    <property type="match status" value="1"/>
</dbReference>
<keyword evidence="7" id="KW-0804">Transcription</keyword>
<dbReference type="SUPFAM" id="SSF54373">
    <property type="entry name" value="FAD-linked reductases, C-terminal domain"/>
    <property type="match status" value="1"/>
</dbReference>
<evidence type="ECO:0000256" key="8">
    <source>
        <dbReference type="ARBA" id="ARBA00023242"/>
    </source>
</evidence>
<dbReference type="Gene3D" id="3.50.50.60">
    <property type="entry name" value="FAD/NAD(P)-binding domain"/>
    <property type="match status" value="1"/>
</dbReference>
<feature type="binding site" evidence="9">
    <location>
        <position position="857"/>
    </location>
    <ligand>
        <name>FAD</name>
        <dbReference type="ChEBI" id="CHEBI:57692"/>
    </ligand>
</feature>
<evidence type="ECO:0000256" key="10">
    <source>
        <dbReference type="SAM" id="MobiDB-lite"/>
    </source>
</evidence>
<dbReference type="Gene3D" id="4.10.280.10">
    <property type="entry name" value="Helix-loop-helix DNA-binding domain"/>
    <property type="match status" value="1"/>
</dbReference>
<dbReference type="InterPro" id="IPR047265">
    <property type="entry name" value="PIF1-like_bHLH"/>
</dbReference>
<feature type="region of interest" description="Disordered" evidence="10">
    <location>
        <begin position="240"/>
        <end position="326"/>
    </location>
</feature>
<reference evidence="12 13" key="1">
    <citation type="submission" date="2019-04" db="EMBL/GenBank/DDBJ databases">
        <title>An improved genome assembly and genetic linkage map for asparagus bean, Vigna unguiculata ssp. sesquipedialis.</title>
        <authorList>
            <person name="Xia Q."/>
            <person name="Zhang R."/>
            <person name="Dong Y."/>
        </authorList>
    </citation>
    <scope>NUCLEOTIDE SEQUENCE [LARGE SCALE GENOMIC DNA]</scope>
    <source>
        <tissue evidence="12">Leaf</tissue>
    </source>
</reference>
<comment type="subcellular location">
    <subcellularLocation>
        <location evidence="2">Nucleus</location>
    </subcellularLocation>
</comment>
<dbReference type="EMBL" id="CP039351">
    <property type="protein sequence ID" value="QCE01623.1"/>
    <property type="molecule type" value="Genomic_DNA"/>
</dbReference>
<dbReference type="Proteomes" id="UP000501690">
    <property type="component" value="Linkage Group LG7"/>
</dbReference>
<feature type="compositionally biased region" description="Basic and acidic residues" evidence="10">
    <location>
        <begin position="243"/>
        <end position="252"/>
    </location>
</feature>
<dbReference type="GO" id="GO:0046592">
    <property type="term" value="F:polyamine oxidase activity"/>
    <property type="evidence" value="ECO:0007669"/>
    <property type="project" value="TreeGrafter"/>
</dbReference>
<dbReference type="InterPro" id="IPR011598">
    <property type="entry name" value="bHLH_dom"/>
</dbReference>
<dbReference type="PANTHER" id="PTHR10742:SF386">
    <property type="entry name" value="LYSINE-SPECIFIC HISTONE DEMETHYLASE 1A"/>
    <property type="match status" value="1"/>
</dbReference>